<keyword evidence="1" id="KW-0732">Signal</keyword>
<organism evidence="2 3">
    <name type="scientific">Puccinia graminis f. sp. tritici</name>
    <dbReference type="NCBI Taxonomy" id="56615"/>
    <lineage>
        <taxon>Eukaryota</taxon>
        <taxon>Fungi</taxon>
        <taxon>Dikarya</taxon>
        <taxon>Basidiomycota</taxon>
        <taxon>Pucciniomycotina</taxon>
        <taxon>Pucciniomycetes</taxon>
        <taxon>Pucciniales</taxon>
        <taxon>Pucciniaceae</taxon>
        <taxon>Puccinia</taxon>
    </lineage>
</organism>
<protein>
    <submittedName>
        <fullName evidence="2">Uncharacterized protein</fullName>
    </submittedName>
</protein>
<feature type="chain" id="PRO_5023122420" evidence="1">
    <location>
        <begin position="25"/>
        <end position="161"/>
    </location>
</feature>
<evidence type="ECO:0000256" key="1">
    <source>
        <dbReference type="SAM" id="SignalP"/>
    </source>
</evidence>
<sequence>MPGLRTLLSFLFVLAGWVTQLTMAQQISVLSPVPGAVLHPGQSTEFVLRLRSTKLSLEMVAINLGLRSIKDQTHPGALGQLVLKTLYGSDIHMDHKYTFRFSLVLPPAEDFPDGASSTPYDLVVSQYYILGISNSFDQNIQSPMMYSNSTRVKVTESTSFI</sequence>
<comment type="caution">
    <text evidence="2">The sequence shown here is derived from an EMBL/GenBank/DDBJ whole genome shotgun (WGS) entry which is preliminary data.</text>
</comment>
<name>A0A5B0MVB3_PUCGR</name>
<dbReference type="EMBL" id="VSWC01000132">
    <property type="protein sequence ID" value="KAA1079819.1"/>
    <property type="molecule type" value="Genomic_DNA"/>
</dbReference>
<accession>A0A5B0MVB3</accession>
<keyword evidence="3" id="KW-1185">Reference proteome</keyword>
<feature type="signal peptide" evidence="1">
    <location>
        <begin position="1"/>
        <end position="24"/>
    </location>
</feature>
<evidence type="ECO:0000313" key="3">
    <source>
        <dbReference type="Proteomes" id="UP000324748"/>
    </source>
</evidence>
<dbReference type="OMA" id="THTHHGC"/>
<evidence type="ECO:0000313" key="2">
    <source>
        <dbReference type="EMBL" id="KAA1079819.1"/>
    </source>
</evidence>
<dbReference type="Proteomes" id="UP000324748">
    <property type="component" value="Unassembled WGS sequence"/>
</dbReference>
<reference evidence="2 3" key="1">
    <citation type="submission" date="2019-05" db="EMBL/GenBank/DDBJ databases">
        <title>Emergence of the Ug99 lineage of the wheat stem rust pathogen through somatic hybridization.</title>
        <authorList>
            <person name="Li F."/>
            <person name="Upadhyaya N.M."/>
            <person name="Sperschneider J."/>
            <person name="Matny O."/>
            <person name="Nguyen-Phuc H."/>
            <person name="Mago R."/>
            <person name="Raley C."/>
            <person name="Miller M.E."/>
            <person name="Silverstein K.A.T."/>
            <person name="Henningsen E."/>
            <person name="Hirsch C.D."/>
            <person name="Visser B."/>
            <person name="Pretorius Z.A."/>
            <person name="Steffenson B.J."/>
            <person name="Schwessinger B."/>
            <person name="Dodds P.N."/>
            <person name="Figueroa M."/>
        </authorList>
    </citation>
    <scope>NUCLEOTIDE SEQUENCE [LARGE SCALE GENOMIC DNA]</scope>
    <source>
        <strain evidence="2">21-0</strain>
    </source>
</reference>
<dbReference type="OrthoDB" id="2500212at2759"/>
<gene>
    <name evidence="2" type="ORF">PGT21_025257</name>
</gene>
<dbReference type="AlphaFoldDB" id="A0A5B0MVB3"/>
<proteinExistence type="predicted"/>